<dbReference type="EMBL" id="JAWDGP010000740">
    <property type="protein sequence ID" value="KAK3797885.1"/>
    <property type="molecule type" value="Genomic_DNA"/>
</dbReference>
<reference evidence="1" key="1">
    <citation type="journal article" date="2023" name="G3 (Bethesda)">
        <title>A reference genome for the long-term kleptoplast-retaining sea slug Elysia crispata morphotype clarki.</title>
        <authorList>
            <person name="Eastman K.E."/>
            <person name="Pendleton A.L."/>
            <person name="Shaikh M.A."/>
            <person name="Suttiyut T."/>
            <person name="Ogas R."/>
            <person name="Tomko P."/>
            <person name="Gavelis G."/>
            <person name="Widhalm J.R."/>
            <person name="Wisecaver J.H."/>
        </authorList>
    </citation>
    <scope>NUCLEOTIDE SEQUENCE</scope>
    <source>
        <strain evidence="1">ECLA1</strain>
    </source>
</reference>
<dbReference type="AlphaFoldDB" id="A0AAE1B1C8"/>
<comment type="caution">
    <text evidence="1">The sequence shown here is derived from an EMBL/GenBank/DDBJ whole genome shotgun (WGS) entry which is preliminary data.</text>
</comment>
<keyword evidence="2" id="KW-1185">Reference proteome</keyword>
<evidence type="ECO:0000313" key="1">
    <source>
        <dbReference type="EMBL" id="KAK3797885.1"/>
    </source>
</evidence>
<name>A0AAE1B1C8_9GAST</name>
<accession>A0AAE1B1C8</accession>
<gene>
    <name evidence="1" type="ORF">RRG08_052484</name>
</gene>
<organism evidence="1 2">
    <name type="scientific">Elysia crispata</name>
    <name type="common">lettuce slug</name>
    <dbReference type="NCBI Taxonomy" id="231223"/>
    <lineage>
        <taxon>Eukaryota</taxon>
        <taxon>Metazoa</taxon>
        <taxon>Spiralia</taxon>
        <taxon>Lophotrochozoa</taxon>
        <taxon>Mollusca</taxon>
        <taxon>Gastropoda</taxon>
        <taxon>Heterobranchia</taxon>
        <taxon>Euthyneura</taxon>
        <taxon>Panpulmonata</taxon>
        <taxon>Sacoglossa</taxon>
        <taxon>Placobranchoidea</taxon>
        <taxon>Plakobranchidae</taxon>
        <taxon>Elysia</taxon>
    </lineage>
</organism>
<evidence type="ECO:0000313" key="2">
    <source>
        <dbReference type="Proteomes" id="UP001283361"/>
    </source>
</evidence>
<protein>
    <submittedName>
        <fullName evidence="1">Uncharacterized protein</fullName>
    </submittedName>
</protein>
<sequence length="84" mass="9326">MFIALLPSIEMERFEGGERGGEFQRRRHFADISPFDSSHGTLGAESLVLPAPIRSITGILMFCILCSRSNTRQGLITGILIIYI</sequence>
<proteinExistence type="predicted"/>
<dbReference type="Proteomes" id="UP001283361">
    <property type="component" value="Unassembled WGS sequence"/>
</dbReference>